<dbReference type="EMBL" id="FP929134">
    <property type="protein sequence ID" value="CBX98635.1"/>
    <property type="molecule type" value="Genomic_DNA"/>
</dbReference>
<dbReference type="Proteomes" id="UP000002668">
    <property type="component" value="Genome"/>
</dbReference>
<dbReference type="HOGENOM" id="CLU_2942202_0_0_1"/>
<dbReference type="VEuPathDB" id="FungiDB:LEMA_uP078740.1"/>
<dbReference type="RefSeq" id="XP_003842114.1">
    <property type="nucleotide sequence ID" value="XM_003842066.1"/>
</dbReference>
<sequence length="60" mass="6396">MPKLGSAAATDGPRHEPRILVAKAAEMASGRSLSPPPANMRSLPTVYQNPLSESQTAYFK</sequence>
<feature type="compositionally biased region" description="Polar residues" evidence="1">
    <location>
        <begin position="45"/>
        <end position="60"/>
    </location>
</feature>
<accession>E5A4T7</accession>
<reference evidence="3" key="1">
    <citation type="journal article" date="2011" name="Nat. Commun.">
        <title>Effector diversification within compartments of the Leptosphaeria maculans genome affected by Repeat-Induced Point mutations.</title>
        <authorList>
            <person name="Rouxel T."/>
            <person name="Grandaubert J."/>
            <person name="Hane J.K."/>
            <person name="Hoede C."/>
            <person name="van de Wouw A.P."/>
            <person name="Couloux A."/>
            <person name="Dominguez V."/>
            <person name="Anthouard V."/>
            <person name="Bally P."/>
            <person name="Bourras S."/>
            <person name="Cozijnsen A.J."/>
            <person name="Ciuffetti L.M."/>
            <person name="Degrave A."/>
            <person name="Dilmaghani A."/>
            <person name="Duret L."/>
            <person name="Fudal I."/>
            <person name="Goodwin S.B."/>
            <person name="Gout L."/>
            <person name="Glaser N."/>
            <person name="Linglin J."/>
            <person name="Kema G.H.J."/>
            <person name="Lapalu N."/>
            <person name="Lawrence C.B."/>
            <person name="May K."/>
            <person name="Meyer M."/>
            <person name="Ollivier B."/>
            <person name="Poulain J."/>
            <person name="Schoch C.L."/>
            <person name="Simon A."/>
            <person name="Spatafora J.W."/>
            <person name="Stachowiak A."/>
            <person name="Turgeon B.G."/>
            <person name="Tyler B.M."/>
            <person name="Vincent D."/>
            <person name="Weissenbach J."/>
            <person name="Amselem J."/>
            <person name="Quesneville H."/>
            <person name="Oliver R.P."/>
            <person name="Wincker P."/>
            <person name="Balesdent M.-H."/>
            <person name="Howlett B.J."/>
        </authorList>
    </citation>
    <scope>NUCLEOTIDE SEQUENCE [LARGE SCALE GENOMIC DNA]</scope>
    <source>
        <strain evidence="3">JN3 / isolate v23.1.3 / race Av1-4-5-6-7-8</strain>
    </source>
</reference>
<dbReference type="InParanoid" id="E5A4T7"/>
<protein>
    <submittedName>
        <fullName evidence="2">Predicted protein</fullName>
    </submittedName>
</protein>
<name>E5A4T7_LEPMJ</name>
<gene>
    <name evidence="2" type="ORF">LEMA_uP078740.1</name>
</gene>
<evidence type="ECO:0000313" key="2">
    <source>
        <dbReference type="EMBL" id="CBX98635.1"/>
    </source>
</evidence>
<dbReference type="AlphaFoldDB" id="E5A4T7"/>
<evidence type="ECO:0000313" key="3">
    <source>
        <dbReference type="Proteomes" id="UP000002668"/>
    </source>
</evidence>
<evidence type="ECO:0000256" key="1">
    <source>
        <dbReference type="SAM" id="MobiDB-lite"/>
    </source>
</evidence>
<dbReference type="GeneID" id="13282246"/>
<feature type="region of interest" description="Disordered" evidence="1">
    <location>
        <begin position="25"/>
        <end position="60"/>
    </location>
</feature>
<organism evidence="3">
    <name type="scientific">Leptosphaeria maculans (strain JN3 / isolate v23.1.3 / race Av1-4-5-6-7-8)</name>
    <name type="common">Blackleg fungus</name>
    <name type="synonym">Phoma lingam</name>
    <dbReference type="NCBI Taxonomy" id="985895"/>
    <lineage>
        <taxon>Eukaryota</taxon>
        <taxon>Fungi</taxon>
        <taxon>Dikarya</taxon>
        <taxon>Ascomycota</taxon>
        <taxon>Pezizomycotina</taxon>
        <taxon>Dothideomycetes</taxon>
        <taxon>Pleosporomycetidae</taxon>
        <taxon>Pleosporales</taxon>
        <taxon>Pleosporineae</taxon>
        <taxon>Leptosphaeriaceae</taxon>
        <taxon>Plenodomus</taxon>
        <taxon>Plenodomus lingam/Leptosphaeria maculans species complex</taxon>
    </lineage>
</organism>
<keyword evidence="3" id="KW-1185">Reference proteome</keyword>
<proteinExistence type="predicted"/>